<dbReference type="InterPro" id="IPR039670">
    <property type="entry name" value="NPC2-like"/>
</dbReference>
<dbReference type="PANTHER" id="PTHR11306:SF68">
    <property type="entry name" value="NPC INTRACELLULAR CHOLESTEROL TRANSPORTER 2"/>
    <property type="match status" value="1"/>
</dbReference>
<dbReference type="InterPro" id="IPR014756">
    <property type="entry name" value="Ig_E-set"/>
</dbReference>
<dbReference type="GO" id="GO:0032934">
    <property type="term" value="F:sterol binding"/>
    <property type="evidence" value="ECO:0007669"/>
    <property type="project" value="InterPro"/>
</dbReference>
<dbReference type="FunFam" id="2.60.40.770:FF:000001">
    <property type="entry name" value="NPC intracellular cholesterol transporter 2"/>
    <property type="match status" value="1"/>
</dbReference>
<reference evidence="6 7" key="1">
    <citation type="submission" date="2021-06" db="EMBL/GenBank/DDBJ databases">
        <title>Caerostris darwini draft genome.</title>
        <authorList>
            <person name="Kono N."/>
            <person name="Arakawa K."/>
        </authorList>
    </citation>
    <scope>NUCLEOTIDE SEQUENCE [LARGE SCALE GENOMIC DNA]</scope>
</reference>
<comment type="subcellular location">
    <subcellularLocation>
        <location evidence="1">Secreted</location>
    </subcellularLocation>
</comment>
<evidence type="ECO:0000256" key="1">
    <source>
        <dbReference type="ARBA" id="ARBA00004613"/>
    </source>
</evidence>
<gene>
    <name evidence="6" type="primary">AVEN_258081_1</name>
    <name evidence="6" type="ORF">CDAR_563241</name>
</gene>
<dbReference type="GO" id="GO:0015918">
    <property type="term" value="P:sterol transport"/>
    <property type="evidence" value="ECO:0007669"/>
    <property type="project" value="InterPro"/>
</dbReference>
<proteinExistence type="inferred from homology"/>
<protein>
    <submittedName>
        <fullName evidence="6">ML domain-containing protein</fullName>
    </submittedName>
</protein>
<evidence type="ECO:0000313" key="7">
    <source>
        <dbReference type="Proteomes" id="UP001054837"/>
    </source>
</evidence>
<dbReference type="EMBL" id="BPLQ01012004">
    <property type="protein sequence ID" value="GIY61875.1"/>
    <property type="molecule type" value="Genomic_DNA"/>
</dbReference>
<keyword evidence="4" id="KW-0732">Signal</keyword>
<evidence type="ECO:0000256" key="4">
    <source>
        <dbReference type="SAM" id="SignalP"/>
    </source>
</evidence>
<dbReference type="AlphaFoldDB" id="A0AAV4UWZ8"/>
<evidence type="ECO:0000256" key="3">
    <source>
        <dbReference type="ARBA" id="ARBA00022525"/>
    </source>
</evidence>
<dbReference type="PANTHER" id="PTHR11306">
    <property type="entry name" value="NIEMANN PICK TYPE C2 PROTEIN NPC2-RELATED"/>
    <property type="match status" value="1"/>
</dbReference>
<evidence type="ECO:0000256" key="2">
    <source>
        <dbReference type="ARBA" id="ARBA00006370"/>
    </source>
</evidence>
<keyword evidence="3" id="KW-0964">Secreted</keyword>
<dbReference type="Pfam" id="PF02221">
    <property type="entry name" value="E1_DerP2_DerF2"/>
    <property type="match status" value="1"/>
</dbReference>
<evidence type="ECO:0000313" key="6">
    <source>
        <dbReference type="EMBL" id="GIY61875.1"/>
    </source>
</evidence>
<organism evidence="6 7">
    <name type="scientific">Caerostris darwini</name>
    <dbReference type="NCBI Taxonomy" id="1538125"/>
    <lineage>
        <taxon>Eukaryota</taxon>
        <taxon>Metazoa</taxon>
        <taxon>Ecdysozoa</taxon>
        <taxon>Arthropoda</taxon>
        <taxon>Chelicerata</taxon>
        <taxon>Arachnida</taxon>
        <taxon>Araneae</taxon>
        <taxon>Araneomorphae</taxon>
        <taxon>Entelegynae</taxon>
        <taxon>Araneoidea</taxon>
        <taxon>Araneidae</taxon>
        <taxon>Caerostris</taxon>
    </lineage>
</organism>
<evidence type="ECO:0000259" key="5">
    <source>
        <dbReference type="SMART" id="SM00737"/>
    </source>
</evidence>
<keyword evidence="7" id="KW-1185">Reference proteome</keyword>
<dbReference type="Gene3D" id="2.60.40.770">
    <property type="match status" value="1"/>
</dbReference>
<sequence>MFTAGMVWLITFIVCFYFSVPAYGMNYTDCSPENIHVLDVSVSNCEGEAWCPLYRGNFTDLSIVFQVDSEVNNLTALVHGGVGGVFLKFNHKAKNALHWGSGLICPLVPGKIYNYTTSINVKKMYPPIKSVVRWQLMEGQNKIVCVLIPGEII</sequence>
<dbReference type="InterPro" id="IPR003172">
    <property type="entry name" value="ML_dom"/>
</dbReference>
<name>A0AAV4UWZ8_9ARAC</name>
<comment type="caution">
    <text evidence="6">The sequence shown here is derived from an EMBL/GenBank/DDBJ whole genome shotgun (WGS) entry which is preliminary data.</text>
</comment>
<feature type="domain" description="MD-2-related lipid-recognition" evidence="5">
    <location>
        <begin position="27"/>
        <end position="150"/>
    </location>
</feature>
<dbReference type="SMART" id="SM00737">
    <property type="entry name" value="ML"/>
    <property type="match status" value="1"/>
</dbReference>
<accession>A0AAV4UWZ8</accession>
<feature type="chain" id="PRO_5043371772" evidence="4">
    <location>
        <begin position="25"/>
        <end position="153"/>
    </location>
</feature>
<feature type="signal peptide" evidence="4">
    <location>
        <begin position="1"/>
        <end position="24"/>
    </location>
</feature>
<dbReference type="Proteomes" id="UP001054837">
    <property type="component" value="Unassembled WGS sequence"/>
</dbReference>
<dbReference type="GO" id="GO:0005576">
    <property type="term" value="C:extracellular region"/>
    <property type="evidence" value="ECO:0007669"/>
    <property type="project" value="UniProtKB-SubCell"/>
</dbReference>
<comment type="similarity">
    <text evidence="2">Belongs to the NPC2 family.</text>
</comment>
<dbReference type="SUPFAM" id="SSF81296">
    <property type="entry name" value="E set domains"/>
    <property type="match status" value="1"/>
</dbReference>